<dbReference type="Proteomes" id="UP001596287">
    <property type="component" value="Unassembled WGS sequence"/>
</dbReference>
<dbReference type="Gene3D" id="1.10.10.60">
    <property type="entry name" value="Homeodomain-like"/>
    <property type="match status" value="2"/>
</dbReference>
<feature type="transmembrane region" description="Helical" evidence="4">
    <location>
        <begin position="100"/>
        <end position="117"/>
    </location>
</feature>
<organism evidence="6 7">
    <name type="scientific">Flavobacterium qiangtangense</name>
    <dbReference type="NCBI Taxonomy" id="1442595"/>
    <lineage>
        <taxon>Bacteria</taxon>
        <taxon>Pseudomonadati</taxon>
        <taxon>Bacteroidota</taxon>
        <taxon>Flavobacteriia</taxon>
        <taxon>Flavobacteriales</taxon>
        <taxon>Flavobacteriaceae</taxon>
        <taxon>Flavobacterium</taxon>
    </lineage>
</organism>
<keyword evidence="2" id="KW-0238">DNA-binding</keyword>
<evidence type="ECO:0000256" key="4">
    <source>
        <dbReference type="SAM" id="Phobius"/>
    </source>
</evidence>
<evidence type="ECO:0000256" key="3">
    <source>
        <dbReference type="ARBA" id="ARBA00023163"/>
    </source>
</evidence>
<evidence type="ECO:0000313" key="6">
    <source>
        <dbReference type="EMBL" id="MFC6098125.1"/>
    </source>
</evidence>
<dbReference type="PROSITE" id="PS01124">
    <property type="entry name" value="HTH_ARAC_FAMILY_2"/>
    <property type="match status" value="1"/>
</dbReference>
<keyword evidence="7" id="KW-1185">Reference proteome</keyword>
<dbReference type="PANTHER" id="PTHR43280:SF2">
    <property type="entry name" value="HTH-TYPE TRANSCRIPTIONAL REGULATOR EXSA"/>
    <property type="match status" value="1"/>
</dbReference>
<evidence type="ECO:0000313" key="7">
    <source>
        <dbReference type="Proteomes" id="UP001596287"/>
    </source>
</evidence>
<keyword evidence="4" id="KW-0472">Membrane</keyword>
<sequence>MTVQEQIHKMRNQFGRILIYSLFAILLFYTCLTLYFKVANTDYRLSIRPPSIFFSLLVMGYLLFLSLKKNFNFWPILKVITIGLYILVFYLTLLGCQRSMVCMFFFMPITALVIMQVSLKNSIIAITITFLLCFLIIPYISKRFNLGSEKVLTEDDAQTLKYLSYIIVTISFYLTFLTLYYYNELTKIANSAVKEKPFNSEQQSVDDSTLMLLYLKIQEYIENNKPYTHPDFTINMLSKKVKSNPSYVSRAINQEGGKNFSDFIQEYRINLVKEEFIKKHGHVIIKEVYERAGFRQQATFNRNFKKFVGKTPSQYCFDLQKDYFLS</sequence>
<accession>A0ABW1PR41</accession>
<dbReference type="InterPro" id="IPR009057">
    <property type="entry name" value="Homeodomain-like_sf"/>
</dbReference>
<keyword evidence="4" id="KW-0812">Transmembrane</keyword>
<proteinExistence type="predicted"/>
<dbReference type="Pfam" id="PF12833">
    <property type="entry name" value="HTH_18"/>
    <property type="match status" value="1"/>
</dbReference>
<dbReference type="SMART" id="SM00342">
    <property type="entry name" value="HTH_ARAC"/>
    <property type="match status" value="1"/>
</dbReference>
<feature type="transmembrane region" description="Helical" evidence="4">
    <location>
        <begin position="17"/>
        <end position="38"/>
    </location>
</feature>
<dbReference type="PANTHER" id="PTHR43280">
    <property type="entry name" value="ARAC-FAMILY TRANSCRIPTIONAL REGULATOR"/>
    <property type="match status" value="1"/>
</dbReference>
<feature type="domain" description="HTH araC/xylS-type" evidence="5">
    <location>
        <begin position="215"/>
        <end position="318"/>
    </location>
</feature>
<dbReference type="SUPFAM" id="SSF46689">
    <property type="entry name" value="Homeodomain-like"/>
    <property type="match status" value="1"/>
</dbReference>
<keyword evidence="4" id="KW-1133">Transmembrane helix</keyword>
<keyword evidence="3" id="KW-0804">Transcription</keyword>
<evidence type="ECO:0000259" key="5">
    <source>
        <dbReference type="PROSITE" id="PS01124"/>
    </source>
</evidence>
<evidence type="ECO:0000256" key="2">
    <source>
        <dbReference type="ARBA" id="ARBA00023125"/>
    </source>
</evidence>
<gene>
    <name evidence="6" type="ORF">ACFPVY_15845</name>
</gene>
<protein>
    <submittedName>
        <fullName evidence="6">Helix-turn-helix domain-containing protein</fullName>
    </submittedName>
</protein>
<reference evidence="7" key="1">
    <citation type="journal article" date="2019" name="Int. J. Syst. Evol. Microbiol.">
        <title>The Global Catalogue of Microorganisms (GCM) 10K type strain sequencing project: providing services to taxonomists for standard genome sequencing and annotation.</title>
        <authorList>
            <consortium name="The Broad Institute Genomics Platform"/>
            <consortium name="The Broad Institute Genome Sequencing Center for Infectious Disease"/>
            <person name="Wu L."/>
            <person name="Ma J."/>
        </authorList>
    </citation>
    <scope>NUCLEOTIDE SEQUENCE [LARGE SCALE GENOMIC DNA]</scope>
    <source>
        <strain evidence="7">CCUG 49679</strain>
    </source>
</reference>
<dbReference type="InterPro" id="IPR018060">
    <property type="entry name" value="HTH_AraC"/>
</dbReference>
<feature type="transmembrane region" description="Helical" evidence="4">
    <location>
        <begin position="162"/>
        <end position="182"/>
    </location>
</feature>
<dbReference type="EMBL" id="JBHSQB010000018">
    <property type="protein sequence ID" value="MFC6098125.1"/>
    <property type="molecule type" value="Genomic_DNA"/>
</dbReference>
<comment type="caution">
    <text evidence="6">The sequence shown here is derived from an EMBL/GenBank/DDBJ whole genome shotgun (WGS) entry which is preliminary data.</text>
</comment>
<evidence type="ECO:0000256" key="1">
    <source>
        <dbReference type="ARBA" id="ARBA00023015"/>
    </source>
</evidence>
<keyword evidence="1" id="KW-0805">Transcription regulation</keyword>
<name>A0ABW1PR41_9FLAO</name>
<feature type="transmembrane region" description="Helical" evidence="4">
    <location>
        <begin position="123"/>
        <end position="141"/>
    </location>
</feature>
<feature type="transmembrane region" description="Helical" evidence="4">
    <location>
        <begin position="73"/>
        <end position="93"/>
    </location>
</feature>